<dbReference type="AlphaFoldDB" id="A0AAW1G4F1"/>
<sequence>MLKSSSVTDEEEDRLGLDVNTLTGEGRPVTMQSQCCLCGGWRSRLRLRLEDGVTHEDLQRGHNPVQSEQEQRQ</sequence>
<proteinExistence type="predicted"/>
<dbReference type="EMBL" id="JBCEZU010000001">
    <property type="protein sequence ID" value="KAK9542180.1"/>
    <property type="molecule type" value="Genomic_DNA"/>
</dbReference>
<feature type="compositionally biased region" description="Polar residues" evidence="1">
    <location>
        <begin position="64"/>
        <end position="73"/>
    </location>
</feature>
<gene>
    <name evidence="2" type="ORF">VZT92_000064</name>
</gene>
<dbReference type="Proteomes" id="UP001488805">
    <property type="component" value="Unassembled WGS sequence"/>
</dbReference>
<feature type="region of interest" description="Disordered" evidence="1">
    <location>
        <begin position="53"/>
        <end position="73"/>
    </location>
</feature>
<evidence type="ECO:0000256" key="1">
    <source>
        <dbReference type="SAM" id="MobiDB-lite"/>
    </source>
</evidence>
<evidence type="ECO:0000313" key="3">
    <source>
        <dbReference type="Proteomes" id="UP001488805"/>
    </source>
</evidence>
<evidence type="ECO:0000313" key="2">
    <source>
        <dbReference type="EMBL" id="KAK9542180.1"/>
    </source>
</evidence>
<comment type="caution">
    <text evidence="2">The sequence shown here is derived from an EMBL/GenBank/DDBJ whole genome shotgun (WGS) entry which is preliminary data.</text>
</comment>
<keyword evidence="3" id="KW-1185">Reference proteome</keyword>
<protein>
    <submittedName>
        <fullName evidence="2">Uncharacterized protein</fullName>
    </submittedName>
</protein>
<accession>A0AAW1G4F1</accession>
<reference evidence="2 3" key="1">
    <citation type="journal article" date="2024" name="Genome Biol. Evol.">
        <title>Chromosome-level genome assembly of the viviparous eelpout Zoarces viviparus.</title>
        <authorList>
            <person name="Fuhrmann N."/>
            <person name="Brasseur M.V."/>
            <person name="Bakowski C.E."/>
            <person name="Podsiadlowski L."/>
            <person name="Prost S."/>
            <person name="Krehenwinkel H."/>
            <person name="Mayer C."/>
        </authorList>
    </citation>
    <scope>NUCLEOTIDE SEQUENCE [LARGE SCALE GENOMIC DNA]</scope>
    <source>
        <strain evidence="2">NO-MEL_2022_Ind0_liver</strain>
    </source>
</reference>
<name>A0AAW1G4F1_ZOAVI</name>
<organism evidence="2 3">
    <name type="scientific">Zoarces viviparus</name>
    <name type="common">Viviparous eelpout</name>
    <name type="synonym">Blennius viviparus</name>
    <dbReference type="NCBI Taxonomy" id="48416"/>
    <lineage>
        <taxon>Eukaryota</taxon>
        <taxon>Metazoa</taxon>
        <taxon>Chordata</taxon>
        <taxon>Craniata</taxon>
        <taxon>Vertebrata</taxon>
        <taxon>Euteleostomi</taxon>
        <taxon>Actinopterygii</taxon>
        <taxon>Neopterygii</taxon>
        <taxon>Teleostei</taxon>
        <taxon>Neoteleostei</taxon>
        <taxon>Acanthomorphata</taxon>
        <taxon>Eupercaria</taxon>
        <taxon>Perciformes</taxon>
        <taxon>Cottioidei</taxon>
        <taxon>Zoarcales</taxon>
        <taxon>Zoarcidae</taxon>
        <taxon>Zoarcinae</taxon>
        <taxon>Zoarces</taxon>
    </lineage>
</organism>
<feature type="region of interest" description="Disordered" evidence="1">
    <location>
        <begin position="1"/>
        <end position="24"/>
    </location>
</feature>